<evidence type="ECO:0000313" key="3">
    <source>
        <dbReference type="Proteomes" id="UP000499080"/>
    </source>
</evidence>
<keyword evidence="3" id="KW-1185">Reference proteome</keyword>
<reference evidence="2 3" key="1">
    <citation type="journal article" date="2019" name="Sci. Rep.">
        <title>Orb-weaving spider Araneus ventricosus genome elucidates the spidroin gene catalogue.</title>
        <authorList>
            <person name="Kono N."/>
            <person name="Nakamura H."/>
            <person name="Ohtoshi R."/>
            <person name="Moran D.A.P."/>
            <person name="Shinohara A."/>
            <person name="Yoshida Y."/>
            <person name="Fujiwara M."/>
            <person name="Mori M."/>
            <person name="Tomita M."/>
            <person name="Arakawa K."/>
        </authorList>
    </citation>
    <scope>NUCLEOTIDE SEQUENCE [LARGE SCALE GENOMIC DNA]</scope>
</reference>
<sequence>MGRSQTSHERKKLQYLEGMDYRATCKKHRNTDKNIHKLINITTCSPSNSPSLWEKSKDRFSEDVFHLKQRENPDIDLHYVLQIYNETLIVLENKCLSICRRTLLQFELPVPTRKAHKSLDRGLIRKTNYDKNILQHMVELNKPRLTGDQRMKQ</sequence>
<protein>
    <submittedName>
        <fullName evidence="2">Uncharacterized protein</fullName>
    </submittedName>
</protein>
<proteinExistence type="predicted"/>
<organism evidence="2 3">
    <name type="scientific">Araneus ventricosus</name>
    <name type="common">Orbweaver spider</name>
    <name type="synonym">Epeira ventricosa</name>
    <dbReference type="NCBI Taxonomy" id="182803"/>
    <lineage>
        <taxon>Eukaryota</taxon>
        <taxon>Metazoa</taxon>
        <taxon>Ecdysozoa</taxon>
        <taxon>Arthropoda</taxon>
        <taxon>Chelicerata</taxon>
        <taxon>Arachnida</taxon>
        <taxon>Araneae</taxon>
        <taxon>Araneomorphae</taxon>
        <taxon>Entelegynae</taxon>
        <taxon>Araneoidea</taxon>
        <taxon>Araneidae</taxon>
        <taxon>Araneus</taxon>
    </lineage>
</organism>
<dbReference type="Proteomes" id="UP000499080">
    <property type="component" value="Unassembled WGS sequence"/>
</dbReference>
<dbReference type="EMBL" id="BGPR01067656">
    <property type="protein sequence ID" value="GBO41814.1"/>
    <property type="molecule type" value="Genomic_DNA"/>
</dbReference>
<dbReference type="EMBL" id="BGPR01067667">
    <property type="protein sequence ID" value="GBO41827.1"/>
    <property type="molecule type" value="Genomic_DNA"/>
</dbReference>
<evidence type="ECO:0000313" key="1">
    <source>
        <dbReference type="EMBL" id="GBO41814.1"/>
    </source>
</evidence>
<accession>A0A4Y2X129</accession>
<comment type="caution">
    <text evidence="2">The sequence shown here is derived from an EMBL/GenBank/DDBJ whole genome shotgun (WGS) entry which is preliminary data.</text>
</comment>
<evidence type="ECO:0000313" key="2">
    <source>
        <dbReference type="EMBL" id="GBO41827.1"/>
    </source>
</evidence>
<gene>
    <name evidence="2" type="ORF">AVEN_157362_1</name>
    <name evidence="1" type="ORF">AVEN_247784_1</name>
</gene>
<dbReference type="OrthoDB" id="272985at2759"/>
<name>A0A4Y2X129_ARAVE</name>
<dbReference type="AlphaFoldDB" id="A0A4Y2X129"/>